<dbReference type="CDD" id="cd00383">
    <property type="entry name" value="trans_reg_C"/>
    <property type="match status" value="1"/>
</dbReference>
<feature type="modified residue" description="4-aspartylphosphate" evidence="6">
    <location>
        <position position="51"/>
    </location>
</feature>
<organism evidence="10 11">
    <name type="scientific">Nocardia aurantiaca</name>
    <dbReference type="NCBI Taxonomy" id="2675850"/>
    <lineage>
        <taxon>Bacteria</taxon>
        <taxon>Bacillati</taxon>
        <taxon>Actinomycetota</taxon>
        <taxon>Actinomycetes</taxon>
        <taxon>Mycobacteriales</taxon>
        <taxon>Nocardiaceae</taxon>
        <taxon>Nocardia</taxon>
    </lineage>
</organism>
<keyword evidence="4 7" id="KW-0238">DNA-binding</keyword>
<protein>
    <submittedName>
        <fullName evidence="10">Response regulator</fullName>
    </submittedName>
</protein>
<dbReference type="PANTHER" id="PTHR48111">
    <property type="entry name" value="REGULATOR OF RPOS"/>
    <property type="match status" value="1"/>
</dbReference>
<evidence type="ECO:0000256" key="4">
    <source>
        <dbReference type="ARBA" id="ARBA00023125"/>
    </source>
</evidence>
<evidence type="ECO:0000256" key="5">
    <source>
        <dbReference type="ARBA" id="ARBA00023163"/>
    </source>
</evidence>
<dbReference type="GO" id="GO:0032993">
    <property type="term" value="C:protein-DNA complex"/>
    <property type="evidence" value="ECO:0007669"/>
    <property type="project" value="TreeGrafter"/>
</dbReference>
<evidence type="ECO:0000256" key="2">
    <source>
        <dbReference type="ARBA" id="ARBA00023012"/>
    </source>
</evidence>
<gene>
    <name evidence="10" type="ORF">GLP40_06965</name>
</gene>
<dbReference type="Pfam" id="PF00486">
    <property type="entry name" value="Trans_reg_C"/>
    <property type="match status" value="1"/>
</dbReference>
<evidence type="ECO:0000256" key="1">
    <source>
        <dbReference type="ARBA" id="ARBA00022553"/>
    </source>
</evidence>
<feature type="domain" description="Response regulatory" evidence="8">
    <location>
        <begin position="2"/>
        <end position="116"/>
    </location>
</feature>
<sequence length="240" mass="26887">MRVLVVEDEERLARTIQRGLELEGFVVQLAHTGTDGLWAATEDSFDVIVLDIMLPGLSGYEVLRRLRARDVTTPVLMLTAKDGDYEQADALDLGADDYLTKPFSFVVLIARLRALLRRRVPQQPSVLSAGDLVLDPARRTVRRGDTDLTLTPREFGLLEFLLRHKGLALTKIEILRNVWDAHYDGPENVVEVYIGYLRKKIDAPFGSASIETLRGVGYRMVDPDRAGDGQVDDESRTAPR</sequence>
<dbReference type="InterPro" id="IPR001789">
    <property type="entry name" value="Sig_transdc_resp-reg_receiver"/>
</dbReference>
<dbReference type="GO" id="GO:0005829">
    <property type="term" value="C:cytosol"/>
    <property type="evidence" value="ECO:0007669"/>
    <property type="project" value="TreeGrafter"/>
</dbReference>
<dbReference type="Proteomes" id="UP000432464">
    <property type="component" value="Unassembled WGS sequence"/>
</dbReference>
<feature type="DNA-binding region" description="OmpR/PhoB-type" evidence="7">
    <location>
        <begin position="124"/>
        <end position="222"/>
    </location>
</feature>
<dbReference type="InterPro" id="IPR036388">
    <property type="entry name" value="WH-like_DNA-bd_sf"/>
</dbReference>
<dbReference type="PROSITE" id="PS51755">
    <property type="entry name" value="OMPR_PHOB"/>
    <property type="match status" value="1"/>
</dbReference>
<dbReference type="SMART" id="SM00448">
    <property type="entry name" value="REC"/>
    <property type="match status" value="1"/>
</dbReference>
<dbReference type="GO" id="GO:0000156">
    <property type="term" value="F:phosphorelay response regulator activity"/>
    <property type="evidence" value="ECO:0007669"/>
    <property type="project" value="TreeGrafter"/>
</dbReference>
<dbReference type="SMART" id="SM00862">
    <property type="entry name" value="Trans_reg_C"/>
    <property type="match status" value="1"/>
</dbReference>
<keyword evidence="3" id="KW-0805">Transcription regulation</keyword>
<dbReference type="InterPro" id="IPR001867">
    <property type="entry name" value="OmpR/PhoB-type_DNA-bd"/>
</dbReference>
<dbReference type="Gene3D" id="3.40.50.2300">
    <property type="match status" value="1"/>
</dbReference>
<dbReference type="EMBL" id="WMBB01000003">
    <property type="protein sequence ID" value="MTE12517.1"/>
    <property type="molecule type" value="Genomic_DNA"/>
</dbReference>
<keyword evidence="5" id="KW-0804">Transcription</keyword>
<keyword evidence="2" id="KW-0902">Two-component regulatory system</keyword>
<proteinExistence type="predicted"/>
<evidence type="ECO:0000256" key="7">
    <source>
        <dbReference type="PROSITE-ProRule" id="PRU01091"/>
    </source>
</evidence>
<dbReference type="GO" id="GO:0006355">
    <property type="term" value="P:regulation of DNA-templated transcription"/>
    <property type="evidence" value="ECO:0007669"/>
    <property type="project" value="InterPro"/>
</dbReference>
<dbReference type="InterPro" id="IPR011006">
    <property type="entry name" value="CheY-like_superfamily"/>
</dbReference>
<dbReference type="PROSITE" id="PS50110">
    <property type="entry name" value="RESPONSE_REGULATORY"/>
    <property type="match status" value="1"/>
</dbReference>
<dbReference type="Gene3D" id="1.10.10.10">
    <property type="entry name" value="Winged helix-like DNA-binding domain superfamily/Winged helix DNA-binding domain"/>
    <property type="match status" value="1"/>
</dbReference>
<evidence type="ECO:0000313" key="11">
    <source>
        <dbReference type="Proteomes" id="UP000432464"/>
    </source>
</evidence>
<evidence type="ECO:0000256" key="6">
    <source>
        <dbReference type="PROSITE-ProRule" id="PRU00169"/>
    </source>
</evidence>
<dbReference type="PANTHER" id="PTHR48111:SF36">
    <property type="entry name" value="TRANSCRIPTIONAL REGULATORY PROTEIN CUTR"/>
    <property type="match status" value="1"/>
</dbReference>
<dbReference type="GO" id="GO:0000976">
    <property type="term" value="F:transcription cis-regulatory region binding"/>
    <property type="evidence" value="ECO:0007669"/>
    <property type="project" value="TreeGrafter"/>
</dbReference>
<evidence type="ECO:0000259" key="8">
    <source>
        <dbReference type="PROSITE" id="PS50110"/>
    </source>
</evidence>
<keyword evidence="1 6" id="KW-0597">Phosphoprotein</keyword>
<dbReference type="FunFam" id="3.40.50.2300:FF:000001">
    <property type="entry name" value="DNA-binding response regulator PhoB"/>
    <property type="match status" value="1"/>
</dbReference>
<dbReference type="CDD" id="cd19935">
    <property type="entry name" value="REC_OmpR_CusR-like"/>
    <property type="match status" value="1"/>
</dbReference>
<evidence type="ECO:0000256" key="3">
    <source>
        <dbReference type="ARBA" id="ARBA00023015"/>
    </source>
</evidence>
<evidence type="ECO:0000313" key="10">
    <source>
        <dbReference type="EMBL" id="MTE12517.1"/>
    </source>
</evidence>
<comment type="caution">
    <text evidence="10">The sequence shown here is derived from an EMBL/GenBank/DDBJ whole genome shotgun (WGS) entry which is preliminary data.</text>
</comment>
<evidence type="ECO:0000259" key="9">
    <source>
        <dbReference type="PROSITE" id="PS51755"/>
    </source>
</evidence>
<accession>A0A6I3KSL9</accession>
<dbReference type="AlphaFoldDB" id="A0A6I3KSL9"/>
<dbReference type="RefSeq" id="WP_328289811.1">
    <property type="nucleotide sequence ID" value="NZ_WMBB01000003.1"/>
</dbReference>
<dbReference type="Pfam" id="PF00072">
    <property type="entry name" value="Response_reg"/>
    <property type="match status" value="1"/>
</dbReference>
<feature type="domain" description="OmpR/PhoB-type" evidence="9">
    <location>
        <begin position="124"/>
        <end position="222"/>
    </location>
</feature>
<keyword evidence="11" id="KW-1185">Reference proteome</keyword>
<reference evidence="10 11" key="1">
    <citation type="submission" date="2019-11" db="EMBL/GenBank/DDBJ databases">
        <title>Nocardia sp. nov. CT2-14 isolated from soil.</title>
        <authorList>
            <person name="Kanchanasin P."/>
            <person name="Tanasupawat S."/>
            <person name="Yuki M."/>
            <person name="Kudo T."/>
        </authorList>
    </citation>
    <scope>NUCLEOTIDE SEQUENCE [LARGE SCALE GENOMIC DNA]</scope>
    <source>
        <strain evidence="10 11">CT2-14</strain>
    </source>
</reference>
<dbReference type="SUPFAM" id="SSF52172">
    <property type="entry name" value="CheY-like"/>
    <property type="match status" value="1"/>
</dbReference>
<dbReference type="FunFam" id="1.10.10.10:FF:000005">
    <property type="entry name" value="Two-component system response regulator"/>
    <property type="match status" value="1"/>
</dbReference>
<dbReference type="InterPro" id="IPR039420">
    <property type="entry name" value="WalR-like"/>
</dbReference>
<name>A0A6I3KSL9_9NOCA</name>